<proteinExistence type="predicted"/>
<feature type="transmembrane region" description="Helical" evidence="1">
    <location>
        <begin position="6"/>
        <end position="24"/>
    </location>
</feature>
<dbReference type="EMBL" id="BARV01020472">
    <property type="protein sequence ID" value="GAI27741.1"/>
    <property type="molecule type" value="Genomic_DNA"/>
</dbReference>
<feature type="transmembrane region" description="Helical" evidence="1">
    <location>
        <begin position="45"/>
        <end position="64"/>
    </location>
</feature>
<dbReference type="AlphaFoldDB" id="X1NC35"/>
<dbReference type="GO" id="GO:0016020">
    <property type="term" value="C:membrane"/>
    <property type="evidence" value="ECO:0007669"/>
    <property type="project" value="InterPro"/>
</dbReference>
<accession>X1NC35</accession>
<reference evidence="2" key="1">
    <citation type="journal article" date="2014" name="Front. Microbiol.">
        <title>High frequency of phylogenetically diverse reductive dehalogenase-homologous genes in deep subseafloor sedimentary metagenomes.</title>
        <authorList>
            <person name="Kawai M."/>
            <person name="Futagami T."/>
            <person name="Toyoda A."/>
            <person name="Takaki Y."/>
            <person name="Nishi S."/>
            <person name="Hori S."/>
            <person name="Arai W."/>
            <person name="Tsubouchi T."/>
            <person name="Morono Y."/>
            <person name="Uchiyama I."/>
            <person name="Ito T."/>
            <person name="Fujiyama A."/>
            <person name="Inagaki F."/>
            <person name="Takami H."/>
        </authorList>
    </citation>
    <scope>NUCLEOTIDE SEQUENCE</scope>
    <source>
        <strain evidence="2">Expedition CK06-06</strain>
    </source>
</reference>
<gene>
    <name evidence="2" type="ORF">S06H3_34165</name>
</gene>
<sequence length="65" mass="7368">MVSFPLFPLAMIGGIIIQIIMDRYDKRETIDHKLMMRLHGLSLDFLIVAALSTISVQAIWAEIIP</sequence>
<organism evidence="2">
    <name type="scientific">marine sediment metagenome</name>
    <dbReference type="NCBI Taxonomy" id="412755"/>
    <lineage>
        <taxon>unclassified sequences</taxon>
        <taxon>metagenomes</taxon>
        <taxon>ecological metagenomes</taxon>
    </lineage>
</organism>
<name>X1NC35_9ZZZZ</name>
<keyword evidence="1" id="KW-0812">Transmembrane</keyword>
<dbReference type="InterPro" id="IPR004445">
    <property type="entry name" value="GltS"/>
</dbReference>
<comment type="caution">
    <text evidence="2">The sequence shown here is derived from an EMBL/GenBank/DDBJ whole genome shotgun (WGS) entry which is preliminary data.</text>
</comment>
<dbReference type="GO" id="GO:0015501">
    <property type="term" value="F:glutamate:sodium symporter activity"/>
    <property type="evidence" value="ECO:0007669"/>
    <property type="project" value="InterPro"/>
</dbReference>
<dbReference type="GO" id="GO:0015813">
    <property type="term" value="P:L-glutamate transmembrane transport"/>
    <property type="evidence" value="ECO:0007669"/>
    <property type="project" value="InterPro"/>
</dbReference>
<evidence type="ECO:0000313" key="2">
    <source>
        <dbReference type="EMBL" id="GAI27741.1"/>
    </source>
</evidence>
<keyword evidence="1" id="KW-1133">Transmembrane helix</keyword>
<keyword evidence="1" id="KW-0472">Membrane</keyword>
<feature type="non-terminal residue" evidence="2">
    <location>
        <position position="65"/>
    </location>
</feature>
<dbReference type="PANTHER" id="PTHR36178:SF1">
    <property type="entry name" value="SODIUM_GLUTAMATE SYMPORTER"/>
    <property type="match status" value="1"/>
</dbReference>
<protein>
    <submittedName>
        <fullName evidence="2">Uncharacterized protein</fullName>
    </submittedName>
</protein>
<evidence type="ECO:0000256" key="1">
    <source>
        <dbReference type="SAM" id="Phobius"/>
    </source>
</evidence>
<dbReference type="PANTHER" id="PTHR36178">
    <property type="entry name" value="SLR0625 PROTEIN"/>
    <property type="match status" value="1"/>
</dbReference>